<dbReference type="Proteomes" id="UP000254258">
    <property type="component" value="Unassembled WGS sequence"/>
</dbReference>
<name>A0A370X3M8_9GAMM</name>
<dbReference type="AlphaFoldDB" id="A0A370X3M8"/>
<keyword evidence="4" id="KW-1185">Reference proteome</keyword>
<reference evidence="3 4" key="1">
    <citation type="submission" date="2018-07" db="EMBL/GenBank/DDBJ databases">
        <title>Dyella monticola sp. nov. and Dyella psychrodurans sp. nov. isolated from monsoon evergreen broad-leaved forest soil of Dinghu Mountain, China.</title>
        <authorList>
            <person name="Gao Z."/>
            <person name="Qiu L."/>
        </authorList>
    </citation>
    <scope>NUCLEOTIDE SEQUENCE [LARGE SCALE GENOMIC DNA]</scope>
    <source>
        <strain evidence="3 4">4G-K06</strain>
    </source>
</reference>
<protein>
    <submittedName>
        <fullName evidence="3">Uncharacterized protein</fullName>
    </submittedName>
</protein>
<keyword evidence="2" id="KW-0732">Signal</keyword>
<evidence type="ECO:0000313" key="4">
    <source>
        <dbReference type="Proteomes" id="UP000254258"/>
    </source>
</evidence>
<organism evidence="3 4">
    <name type="scientific">Dyella monticola</name>
    <dbReference type="NCBI Taxonomy" id="1927958"/>
    <lineage>
        <taxon>Bacteria</taxon>
        <taxon>Pseudomonadati</taxon>
        <taxon>Pseudomonadota</taxon>
        <taxon>Gammaproteobacteria</taxon>
        <taxon>Lysobacterales</taxon>
        <taxon>Rhodanobacteraceae</taxon>
        <taxon>Dyella</taxon>
    </lineage>
</organism>
<feature type="compositionally biased region" description="Low complexity" evidence="1">
    <location>
        <begin position="62"/>
        <end position="86"/>
    </location>
</feature>
<feature type="compositionally biased region" description="Polar residues" evidence="1">
    <location>
        <begin position="32"/>
        <end position="41"/>
    </location>
</feature>
<gene>
    <name evidence="3" type="ORF">DWU98_06830</name>
</gene>
<evidence type="ECO:0000313" key="3">
    <source>
        <dbReference type="EMBL" id="RDS82851.1"/>
    </source>
</evidence>
<dbReference type="EMBL" id="QRBE01000003">
    <property type="protein sequence ID" value="RDS82851.1"/>
    <property type="molecule type" value="Genomic_DNA"/>
</dbReference>
<evidence type="ECO:0000256" key="1">
    <source>
        <dbReference type="SAM" id="MobiDB-lite"/>
    </source>
</evidence>
<dbReference type="RefSeq" id="WP_115494764.1">
    <property type="nucleotide sequence ID" value="NZ_QRBE01000003.1"/>
</dbReference>
<sequence length="124" mass="11790">MRATSLLLGCLLSLGAVAQAVAAGAPATGDVSASTGCTGHGNSDHGSGHETSASNGDGLNISRSTSAVSSSSSSSSTHGSSSTNSTMDDAPAHFGGSDTSPDGASHSSGPSGLSWQSLLPGSIQ</sequence>
<comment type="caution">
    <text evidence="3">The sequence shown here is derived from an EMBL/GenBank/DDBJ whole genome shotgun (WGS) entry which is preliminary data.</text>
</comment>
<feature type="chain" id="PRO_5016680708" evidence="2">
    <location>
        <begin position="23"/>
        <end position="124"/>
    </location>
</feature>
<evidence type="ECO:0000256" key="2">
    <source>
        <dbReference type="SAM" id="SignalP"/>
    </source>
</evidence>
<feature type="signal peptide" evidence="2">
    <location>
        <begin position="1"/>
        <end position="22"/>
    </location>
</feature>
<feature type="region of interest" description="Disordered" evidence="1">
    <location>
        <begin position="22"/>
        <end position="124"/>
    </location>
</feature>
<accession>A0A370X3M8</accession>
<proteinExistence type="predicted"/>
<feature type="compositionally biased region" description="Low complexity" evidence="1">
    <location>
        <begin position="22"/>
        <end position="31"/>
    </location>
</feature>
<feature type="compositionally biased region" description="Polar residues" evidence="1">
    <location>
        <begin position="97"/>
        <end position="124"/>
    </location>
</feature>